<evidence type="ECO:0000313" key="1">
    <source>
        <dbReference type="EMBL" id="MDK9864870.1"/>
    </source>
</evidence>
<dbReference type="AlphaFoldDB" id="A0AAW7AGX8"/>
<proteinExistence type="predicted"/>
<reference evidence="1" key="1">
    <citation type="journal article" date="2023" name="Int. J. Mol. Sci.">
        <title>Antibiotic Resistance/Susceptibility Profiles of Staphylococcus equorum Strains from Cheese, and Genome Analysis for Antibiotic Resistance Genes.</title>
        <authorList>
            <person name="Vazquez L."/>
            <person name="Srednik M.E."/>
            <person name="Rodriguez J."/>
            <person name="Florez A.B."/>
            <person name="Mayo B."/>
        </authorList>
    </citation>
    <scope>NUCLEOTIDE SEQUENCE</scope>
    <source>
        <strain evidence="1">5A3I</strain>
    </source>
</reference>
<dbReference type="RefSeq" id="WP_256092403.1">
    <property type="nucleotide sequence ID" value="NZ_CBCPHY010000001.1"/>
</dbReference>
<comment type="caution">
    <text evidence="1">The sequence shown here is derived from an EMBL/GenBank/DDBJ whole genome shotgun (WGS) entry which is preliminary data.</text>
</comment>
<evidence type="ECO:0000313" key="2">
    <source>
        <dbReference type="Proteomes" id="UP001174037"/>
    </source>
</evidence>
<sequence length="44" mass="4924">MKKIALVLLGVVSFALLVKSILSTSTDYGTDEYIVEEDRTNDQF</sequence>
<name>A0AAW7AGX8_9STAP</name>
<gene>
    <name evidence="1" type="ORF">P1A27_02670</name>
</gene>
<reference evidence="1" key="2">
    <citation type="submission" date="2023-03" db="EMBL/GenBank/DDBJ databases">
        <authorList>
            <person name="Vazquez L."/>
            <person name="Rodriguez J."/>
            <person name="Mayo B."/>
            <person name="Florez A.B."/>
        </authorList>
    </citation>
    <scope>NUCLEOTIDE SEQUENCE</scope>
    <source>
        <strain evidence="1">5A3I</strain>
    </source>
</reference>
<accession>A0AAW7AGX8</accession>
<dbReference type="EMBL" id="JARGCK010000002">
    <property type="protein sequence ID" value="MDK9864870.1"/>
    <property type="molecule type" value="Genomic_DNA"/>
</dbReference>
<dbReference type="Proteomes" id="UP001174037">
    <property type="component" value="Unassembled WGS sequence"/>
</dbReference>
<protein>
    <submittedName>
        <fullName evidence="1">Uncharacterized protein</fullName>
    </submittedName>
</protein>
<organism evidence="1 2">
    <name type="scientific">Staphylococcus equorum</name>
    <dbReference type="NCBI Taxonomy" id="246432"/>
    <lineage>
        <taxon>Bacteria</taxon>
        <taxon>Bacillati</taxon>
        <taxon>Bacillota</taxon>
        <taxon>Bacilli</taxon>
        <taxon>Bacillales</taxon>
        <taxon>Staphylococcaceae</taxon>
        <taxon>Staphylococcus</taxon>
    </lineage>
</organism>